<dbReference type="GO" id="GO:0003723">
    <property type="term" value="F:RNA binding"/>
    <property type="evidence" value="ECO:0007669"/>
    <property type="project" value="UniProtKB-KW"/>
</dbReference>
<evidence type="ECO:0000313" key="10">
    <source>
        <dbReference type="EMBL" id="SUK82131.1"/>
    </source>
</evidence>
<dbReference type="SUPFAM" id="SSF53328">
    <property type="entry name" value="Formyltransferase"/>
    <property type="match status" value="1"/>
</dbReference>
<evidence type="ECO:0000259" key="7">
    <source>
        <dbReference type="Pfam" id="PF00551"/>
    </source>
</evidence>
<dbReference type="InterPro" id="IPR006027">
    <property type="entry name" value="NusB_RsmB_TIM44"/>
</dbReference>
<dbReference type="CDD" id="cd08646">
    <property type="entry name" value="FMT_core_Met-tRNA-FMT_N"/>
    <property type="match status" value="1"/>
</dbReference>
<comment type="catalytic activity">
    <reaction evidence="6">
        <text>L-methionyl-tRNA(fMet) + (6R)-10-formyltetrahydrofolate = N-formyl-L-methionyl-tRNA(fMet) + (6S)-5,6,7,8-tetrahydrofolate + H(+)</text>
        <dbReference type="Rhea" id="RHEA:24380"/>
        <dbReference type="Rhea" id="RHEA-COMP:9952"/>
        <dbReference type="Rhea" id="RHEA-COMP:9953"/>
        <dbReference type="ChEBI" id="CHEBI:15378"/>
        <dbReference type="ChEBI" id="CHEBI:57453"/>
        <dbReference type="ChEBI" id="CHEBI:78530"/>
        <dbReference type="ChEBI" id="CHEBI:78844"/>
        <dbReference type="ChEBI" id="CHEBI:195366"/>
        <dbReference type="EC" id="2.1.2.9"/>
    </reaction>
</comment>
<gene>
    <name evidence="6 10" type="primary">fmt</name>
    <name evidence="10" type="ORF">NCTC5664_02307</name>
</gene>
<dbReference type="InterPro" id="IPR005793">
    <property type="entry name" value="Formyl_trans_C"/>
</dbReference>
<dbReference type="InterPro" id="IPR002376">
    <property type="entry name" value="Formyl_transf_N"/>
</dbReference>
<dbReference type="GO" id="GO:0006355">
    <property type="term" value="P:regulation of DNA-templated transcription"/>
    <property type="evidence" value="ECO:0007669"/>
    <property type="project" value="InterPro"/>
</dbReference>
<keyword evidence="5 6" id="KW-0648">Protein biosynthesis</keyword>
<dbReference type="InterPro" id="IPR036477">
    <property type="entry name" value="Formyl_transf_N_sf"/>
</dbReference>
<dbReference type="Pfam" id="PF02911">
    <property type="entry name" value="Formyl_trans_C"/>
    <property type="match status" value="1"/>
</dbReference>
<evidence type="ECO:0000256" key="6">
    <source>
        <dbReference type="HAMAP-Rule" id="MF_00182"/>
    </source>
</evidence>
<dbReference type="AlphaFoldDB" id="A0A380DYN4"/>
<dbReference type="Pfam" id="PF01029">
    <property type="entry name" value="NusB"/>
    <property type="match status" value="1"/>
</dbReference>
<dbReference type="InterPro" id="IPR001555">
    <property type="entry name" value="GART_AS"/>
</dbReference>
<dbReference type="EC" id="2.1.2.9" evidence="2 6"/>
<evidence type="ECO:0000256" key="4">
    <source>
        <dbReference type="ARBA" id="ARBA00022884"/>
    </source>
</evidence>
<dbReference type="InterPro" id="IPR041711">
    <property type="entry name" value="Met-tRNA-FMT_N"/>
</dbReference>
<feature type="domain" description="NusB/RsmB/TIM44" evidence="8">
    <location>
        <begin position="314"/>
        <end position="416"/>
    </location>
</feature>
<dbReference type="PANTHER" id="PTHR11138">
    <property type="entry name" value="METHIONYL-TRNA FORMYLTRANSFERASE"/>
    <property type="match status" value="1"/>
</dbReference>
<comment type="function">
    <text evidence="6">Attaches a formyl group to the free amino group of methionyl-tRNA(fMet). The formyl group appears to play a dual role in the initiator identity of N-formylmethionyl-tRNA by promoting its recognition by IF2 and preventing the misappropriation of this tRNA by the elongation apparatus.</text>
</comment>
<sequence length="425" mass="47835">MTKIIFMGTPDFSTTVLEMLIAEHDVIAVVTQPDRPVGRKRVMTPPPVKKVAMKYDLPVYQPEKLSGSEELEQLLQLDVDLIVTAAFGQLLPESLLALPKLGAINVHASLLPKYRGGAPIHQAIIDGEQETGITIMYMVKKLDAGNIISQQAIKIEENDNVGTMHDKLSVLGADLLKETLPSIIEGTNESVPQDDTQATFASNIRREDERISWNKPGRQVFNQIRGLSPWPVAYTTMDDTNLKIYDAELVETNKINEPGTIIETTKKAIIVATNDNEAVAIKDMQLAGKRECSCQLFKWCAKHTSREETYMIENVRSLAFDTIQDILNEGAYSNLRINEVLSENELNAMDKALFTEIVYGTVKRKYTLDFYLKPFVKTKIKAWVRQLLWMSIYQYVYLDKVPNHAIINEAVEIAKNEVAITTEMS</sequence>
<dbReference type="Gene3D" id="3.40.50.12230">
    <property type="match status" value="1"/>
</dbReference>
<feature type="binding site" evidence="6">
    <location>
        <begin position="109"/>
        <end position="112"/>
    </location>
    <ligand>
        <name>(6S)-5,6,7,8-tetrahydrofolate</name>
        <dbReference type="ChEBI" id="CHEBI:57453"/>
    </ligand>
</feature>
<keyword evidence="4" id="KW-0694">RNA-binding</keyword>
<evidence type="ECO:0000256" key="2">
    <source>
        <dbReference type="ARBA" id="ARBA00012261"/>
    </source>
</evidence>
<evidence type="ECO:0000256" key="1">
    <source>
        <dbReference type="ARBA" id="ARBA00010699"/>
    </source>
</evidence>
<dbReference type="GO" id="GO:0005829">
    <property type="term" value="C:cytosol"/>
    <property type="evidence" value="ECO:0007669"/>
    <property type="project" value="TreeGrafter"/>
</dbReference>
<dbReference type="FunFam" id="3.40.50.12230:FF:000001">
    <property type="entry name" value="Methionyl-tRNA formyltransferase"/>
    <property type="match status" value="1"/>
</dbReference>
<accession>A0A380DYN4</accession>
<dbReference type="NCBIfam" id="TIGR00460">
    <property type="entry name" value="fmt"/>
    <property type="match status" value="1"/>
</dbReference>
<dbReference type="Gene3D" id="1.10.940.10">
    <property type="entry name" value="NusB-like"/>
    <property type="match status" value="1"/>
</dbReference>
<dbReference type="InterPro" id="IPR044135">
    <property type="entry name" value="Met-tRNA-FMT_C"/>
</dbReference>
<comment type="similarity">
    <text evidence="1 6">Belongs to the Fmt family.</text>
</comment>
<dbReference type="FunFam" id="1.10.940.10:FF:000006">
    <property type="entry name" value="16S rRNA (Cytosine(967)-C(5))-methyltransferase RsmB"/>
    <property type="match status" value="1"/>
</dbReference>
<dbReference type="InterPro" id="IPR005794">
    <property type="entry name" value="Fmt"/>
</dbReference>
<dbReference type="PANTHER" id="PTHR11138:SF5">
    <property type="entry name" value="METHIONYL-TRNA FORMYLTRANSFERASE, MITOCHONDRIAL"/>
    <property type="match status" value="1"/>
</dbReference>
<proteinExistence type="inferred from homology"/>
<dbReference type="InterPro" id="IPR011034">
    <property type="entry name" value="Formyl_transferase-like_C_sf"/>
</dbReference>
<evidence type="ECO:0000256" key="3">
    <source>
        <dbReference type="ARBA" id="ARBA00022679"/>
    </source>
</evidence>
<evidence type="ECO:0000259" key="8">
    <source>
        <dbReference type="Pfam" id="PF01029"/>
    </source>
</evidence>
<dbReference type="SUPFAM" id="SSF50486">
    <property type="entry name" value="FMT C-terminal domain-like"/>
    <property type="match status" value="1"/>
</dbReference>
<dbReference type="SUPFAM" id="SSF48013">
    <property type="entry name" value="NusB-like"/>
    <property type="match status" value="1"/>
</dbReference>
<dbReference type="InterPro" id="IPR035926">
    <property type="entry name" value="NusB-like_sf"/>
</dbReference>
<dbReference type="CDD" id="cd08704">
    <property type="entry name" value="Met_tRNA_FMT_C"/>
    <property type="match status" value="1"/>
</dbReference>
<reference evidence="10 11" key="1">
    <citation type="submission" date="2018-06" db="EMBL/GenBank/DDBJ databases">
        <authorList>
            <consortium name="Pathogen Informatics"/>
            <person name="Doyle S."/>
        </authorList>
    </citation>
    <scope>NUCLEOTIDE SEQUENCE [LARGE SCALE GENOMIC DNA]</scope>
    <source>
        <strain evidence="10 11">NCTC5664</strain>
    </source>
</reference>
<evidence type="ECO:0000256" key="5">
    <source>
        <dbReference type="ARBA" id="ARBA00022917"/>
    </source>
</evidence>
<dbReference type="GO" id="GO:0004479">
    <property type="term" value="F:methionyl-tRNA formyltransferase activity"/>
    <property type="evidence" value="ECO:0007669"/>
    <property type="project" value="UniProtKB-UniRule"/>
</dbReference>
<evidence type="ECO:0000259" key="9">
    <source>
        <dbReference type="Pfam" id="PF02911"/>
    </source>
</evidence>
<evidence type="ECO:0000313" key="11">
    <source>
        <dbReference type="Proteomes" id="UP000254502"/>
    </source>
</evidence>
<dbReference type="Proteomes" id="UP000254502">
    <property type="component" value="Unassembled WGS sequence"/>
</dbReference>
<feature type="domain" description="Formyl transferase C-terminal" evidence="9">
    <location>
        <begin position="203"/>
        <end position="295"/>
    </location>
</feature>
<name>A0A380DYN4_STAAU</name>
<dbReference type="FunFam" id="3.40.50.170:FF:000004">
    <property type="entry name" value="Methionyl-tRNA formyltransferase"/>
    <property type="match status" value="1"/>
</dbReference>
<feature type="domain" description="Formyl transferase N-terminal" evidence="7">
    <location>
        <begin position="3"/>
        <end position="178"/>
    </location>
</feature>
<dbReference type="EMBL" id="UHAQ01000003">
    <property type="protein sequence ID" value="SUK82131.1"/>
    <property type="molecule type" value="Genomic_DNA"/>
</dbReference>
<protein>
    <recommendedName>
        <fullName evidence="2 6">Methionyl-tRNA formyltransferase</fullName>
        <ecNumber evidence="2 6">2.1.2.9</ecNumber>
    </recommendedName>
</protein>
<dbReference type="Pfam" id="PF00551">
    <property type="entry name" value="Formyl_trans_N"/>
    <property type="match status" value="1"/>
</dbReference>
<dbReference type="PROSITE" id="PS00373">
    <property type="entry name" value="GART"/>
    <property type="match status" value="1"/>
</dbReference>
<keyword evidence="3 6" id="KW-0808">Transferase</keyword>
<organism evidence="10 11">
    <name type="scientific">Staphylococcus aureus</name>
    <dbReference type="NCBI Taxonomy" id="1280"/>
    <lineage>
        <taxon>Bacteria</taxon>
        <taxon>Bacillati</taxon>
        <taxon>Bacillota</taxon>
        <taxon>Bacilli</taxon>
        <taxon>Bacillales</taxon>
        <taxon>Staphylococcaceae</taxon>
        <taxon>Staphylococcus</taxon>
    </lineage>
</organism>
<dbReference type="HAMAP" id="MF_00182">
    <property type="entry name" value="Formyl_trans"/>
    <property type="match status" value="1"/>
</dbReference>